<feature type="transmembrane region" description="Helical" evidence="1">
    <location>
        <begin position="85"/>
        <end position="111"/>
    </location>
</feature>
<keyword evidence="3" id="KW-1185">Reference proteome</keyword>
<protein>
    <submittedName>
        <fullName evidence="2">Uncharacterized protein</fullName>
    </submittedName>
</protein>
<reference evidence="2 3" key="1">
    <citation type="submission" date="2019-09" db="EMBL/GenBank/DDBJ databases">
        <title>Genome Sequences of Streptomyces kaniharaensis ATCC 21070.</title>
        <authorList>
            <person name="Zhu W."/>
            <person name="De Crecy-Lagard V."/>
            <person name="Richards N.G."/>
        </authorList>
    </citation>
    <scope>NUCLEOTIDE SEQUENCE [LARGE SCALE GENOMIC DNA]</scope>
    <source>
        <strain evidence="2 3">SF-557</strain>
    </source>
</reference>
<feature type="transmembrane region" description="Helical" evidence="1">
    <location>
        <begin position="186"/>
        <end position="211"/>
    </location>
</feature>
<organism evidence="2 3">
    <name type="scientific">Streptomyces kaniharaensis</name>
    <dbReference type="NCBI Taxonomy" id="212423"/>
    <lineage>
        <taxon>Bacteria</taxon>
        <taxon>Bacillati</taxon>
        <taxon>Actinomycetota</taxon>
        <taxon>Actinomycetes</taxon>
        <taxon>Kitasatosporales</taxon>
        <taxon>Streptomycetaceae</taxon>
        <taxon>Streptomyces</taxon>
    </lineage>
</organism>
<dbReference type="AlphaFoldDB" id="A0A6N7L1F6"/>
<feature type="transmembrane region" description="Helical" evidence="1">
    <location>
        <begin position="223"/>
        <end position="242"/>
    </location>
</feature>
<comment type="caution">
    <text evidence="2">The sequence shown here is derived from an EMBL/GenBank/DDBJ whole genome shotgun (WGS) entry which is preliminary data.</text>
</comment>
<feature type="transmembrane region" description="Helical" evidence="1">
    <location>
        <begin position="254"/>
        <end position="280"/>
    </location>
</feature>
<keyword evidence="1" id="KW-0472">Membrane</keyword>
<feature type="transmembrane region" description="Helical" evidence="1">
    <location>
        <begin position="287"/>
        <end position="309"/>
    </location>
</feature>
<evidence type="ECO:0000313" key="3">
    <source>
        <dbReference type="Proteomes" id="UP000450000"/>
    </source>
</evidence>
<dbReference type="RefSeq" id="WP_153468034.1">
    <property type="nucleotide sequence ID" value="NZ_WBOF01000003.1"/>
</dbReference>
<evidence type="ECO:0000313" key="2">
    <source>
        <dbReference type="EMBL" id="MQS16669.1"/>
    </source>
</evidence>
<feature type="transmembrane region" description="Helical" evidence="1">
    <location>
        <begin position="123"/>
        <end position="146"/>
    </location>
</feature>
<dbReference type="Proteomes" id="UP000450000">
    <property type="component" value="Unassembled WGS sequence"/>
</dbReference>
<dbReference type="EMBL" id="WBOF01000003">
    <property type="protein sequence ID" value="MQS16669.1"/>
    <property type="molecule type" value="Genomic_DNA"/>
</dbReference>
<feature type="transmembrane region" description="Helical" evidence="1">
    <location>
        <begin position="153"/>
        <end position="174"/>
    </location>
</feature>
<keyword evidence="1" id="KW-0812">Transmembrane</keyword>
<keyword evidence="1" id="KW-1133">Transmembrane helix</keyword>
<name>A0A6N7L1F6_9ACTN</name>
<gene>
    <name evidence="2" type="ORF">F7Q99_31900</name>
</gene>
<sequence>MTAPLPTAPASLPLPATLPLAARLPLLGLYPAKYRAAHGEEIATVFAEATEGVSRGTALREWAHLAAHALRLRTRLSSSDPAGRIAAGAAPFILAGGAGLSMVHLLIGLFLPDHVEQLHGGHPAIRTALVAAASPWILALACASLGRWTPARILVLLGILGRIGATLAFAPHYWQLGTNSFLEPLPFGFVPGAVLLPFGLVPGTLLLIAPPDAVDLSLRGRRATVLTALAIAVPMSALAIRWSPPDPGDIIFSIFSPSVLLEVTIAWPAAVMSLALLVHLGARRPDILSAVGIALAVLPWTAMFPPAPFQGFTAPRFWSVPNMPDTFDYFPRNVAIVLAFLATATLLAALHRSRHTDTPEPA</sequence>
<feature type="transmembrane region" description="Helical" evidence="1">
    <location>
        <begin position="329"/>
        <end position="350"/>
    </location>
</feature>
<dbReference type="OrthoDB" id="4280769at2"/>
<evidence type="ECO:0000256" key="1">
    <source>
        <dbReference type="SAM" id="Phobius"/>
    </source>
</evidence>
<accession>A0A6N7L1F6</accession>
<proteinExistence type="predicted"/>